<reference evidence="3 4" key="1">
    <citation type="journal article" date="2013" name="Genome Announc.">
        <title>Complete Genome Sequence of a Chinese Strain of 'Candidatus Liberibacter asiaticus'.</title>
        <authorList>
            <person name="Lin H."/>
            <person name="Han C.S."/>
            <person name="Liu B."/>
            <person name="Lou B."/>
            <person name="Bai X."/>
            <person name="Deng C."/>
            <person name="Civerolo E.L."/>
            <person name="Gupta G."/>
        </authorList>
    </citation>
    <scope>NUCLEOTIDE SEQUENCE [LARGE SCALE GENOMIC DNA]</scope>
    <source>
        <strain evidence="4">gxpsy</strain>
    </source>
</reference>
<dbReference type="InterPro" id="IPR023393">
    <property type="entry name" value="START-like_dom_sf"/>
</dbReference>
<keyword evidence="4" id="KW-1185">Reference proteome</keyword>
<organism evidence="3 4">
    <name type="scientific">Candidatus Liberibacter asiaticus str. gxpsy</name>
    <dbReference type="NCBI Taxonomy" id="1174529"/>
    <lineage>
        <taxon>Bacteria</taxon>
        <taxon>Pseudomonadati</taxon>
        <taxon>Pseudomonadota</taxon>
        <taxon>Alphaproteobacteria</taxon>
        <taxon>Hyphomicrobiales</taxon>
        <taxon>Rhizobiaceae</taxon>
        <taxon>Liberibacter</taxon>
    </lineage>
</organism>
<proteinExistence type="inferred from homology"/>
<comment type="similarity">
    <text evidence="1">Belongs to the ribosome association toxin RatA family.</text>
</comment>
<dbReference type="EMBL" id="CP004005">
    <property type="protein sequence ID" value="AGH16886.1"/>
    <property type="molecule type" value="Genomic_DNA"/>
</dbReference>
<evidence type="ECO:0000256" key="1">
    <source>
        <dbReference type="ARBA" id="ARBA00008918"/>
    </source>
</evidence>
<protein>
    <recommendedName>
        <fullName evidence="2">Coenzyme Q-binding protein COQ10 START domain-containing protein</fullName>
    </recommendedName>
</protein>
<dbReference type="Gene3D" id="3.30.530.20">
    <property type="match status" value="1"/>
</dbReference>
<dbReference type="InterPro" id="IPR005031">
    <property type="entry name" value="COQ10_START"/>
</dbReference>
<dbReference type="PANTHER" id="PTHR12901">
    <property type="entry name" value="SPERM PROTEIN HOMOLOG"/>
    <property type="match status" value="1"/>
</dbReference>
<feature type="domain" description="Coenzyme Q-binding protein COQ10 START" evidence="2">
    <location>
        <begin position="10"/>
        <end position="139"/>
    </location>
</feature>
<accession>A0ABM5NFS9</accession>
<name>A0ABM5NFS9_LIBAS</name>
<evidence type="ECO:0000313" key="3">
    <source>
        <dbReference type="EMBL" id="AGH16886.1"/>
    </source>
</evidence>
<dbReference type="Proteomes" id="UP000011820">
    <property type="component" value="Chromosome"/>
</dbReference>
<dbReference type="CDD" id="cd07813">
    <property type="entry name" value="COQ10p_like"/>
    <property type="match status" value="1"/>
</dbReference>
<evidence type="ECO:0000259" key="2">
    <source>
        <dbReference type="Pfam" id="PF03364"/>
    </source>
</evidence>
<evidence type="ECO:0000313" key="4">
    <source>
        <dbReference type="Proteomes" id="UP000011820"/>
    </source>
</evidence>
<dbReference type="RefSeq" id="WP_015452483.1">
    <property type="nucleotide sequence ID" value="NC_020549.1"/>
</dbReference>
<dbReference type="InterPro" id="IPR044996">
    <property type="entry name" value="COQ10-like"/>
</dbReference>
<gene>
    <name evidence="3" type="ORF">WSI_02580</name>
</gene>
<dbReference type="SUPFAM" id="SSF55961">
    <property type="entry name" value="Bet v1-like"/>
    <property type="match status" value="1"/>
</dbReference>
<dbReference type="PANTHER" id="PTHR12901:SF10">
    <property type="entry name" value="COENZYME Q-BINDING PROTEIN COQ10, MITOCHONDRIAL"/>
    <property type="match status" value="1"/>
</dbReference>
<sequence>MYHFTADRIVNHSSQQMLSLVSDIERYPEFVPLCKKVVIHERDNYGENEVLVASMTINYACMQREFMTQVRINQKEHYIAVKHIKNLFNFLENHWHFEEISESKCKVHFSIKYELKNRLFDMMLKAIFDPSFLSFAKAFEERAHKIYHLPSL</sequence>
<dbReference type="GeneID" id="93076887"/>
<dbReference type="Pfam" id="PF03364">
    <property type="entry name" value="Polyketide_cyc"/>
    <property type="match status" value="1"/>
</dbReference>